<name>A0ABY8S3Z9_9GAMM</name>
<accession>A0ABY8S3Z9</accession>
<reference evidence="1 2" key="1">
    <citation type="submission" date="2023-05" db="EMBL/GenBank/DDBJ databases">
        <title>The complete genome of Acinetobacter sp. nov KCTC 92772.</title>
        <authorList>
            <person name="Zhou G."/>
        </authorList>
    </citation>
    <scope>NUCLEOTIDE SEQUENCE [LARGE SCALE GENOMIC DNA]</scope>
    <source>
        <strain evidence="1 2">KCTC 92772</strain>
    </source>
</reference>
<dbReference type="EMBL" id="CP125669">
    <property type="protein sequence ID" value="WHP05674.1"/>
    <property type="molecule type" value="Genomic_DNA"/>
</dbReference>
<dbReference type="Proteomes" id="UP001229836">
    <property type="component" value="Chromosome"/>
</dbReference>
<sequence length="167" mass="20204">MNQIRRAGYGYNEDFDFIILYYNEKLYCLYYKKQFDQHNQPIPINEKTIQSVYHHKIYMLCEFERDQPITNIAPQKLIQFSRTHKMPYFVMLNDQGITVPNPMFFPFLAIQQHQIFFDMVEVYQNIENFILEIVIEEESLQSNNNKITAHGFDLKTSFRHPKKSQEF</sequence>
<proteinExistence type="predicted"/>
<evidence type="ECO:0000313" key="2">
    <source>
        <dbReference type="Proteomes" id="UP001229836"/>
    </source>
</evidence>
<gene>
    <name evidence="1" type="ORF">QLH32_16975</name>
</gene>
<keyword evidence="2" id="KW-1185">Reference proteome</keyword>
<evidence type="ECO:0000313" key="1">
    <source>
        <dbReference type="EMBL" id="WHP05674.1"/>
    </source>
</evidence>
<organism evidence="1 2">
    <name type="scientific">Acinetobacter corruptisaponis</name>
    <dbReference type="NCBI Taxonomy" id="3045147"/>
    <lineage>
        <taxon>Bacteria</taxon>
        <taxon>Pseudomonadati</taxon>
        <taxon>Pseudomonadota</taxon>
        <taxon>Gammaproteobacteria</taxon>
        <taxon>Moraxellales</taxon>
        <taxon>Moraxellaceae</taxon>
        <taxon>Acinetobacter</taxon>
    </lineage>
</organism>
<protein>
    <submittedName>
        <fullName evidence="1">Uncharacterized protein</fullName>
    </submittedName>
</protein>
<dbReference type="RefSeq" id="WP_283267211.1">
    <property type="nucleotide sequence ID" value="NZ_CP125669.1"/>
</dbReference>